<dbReference type="SUPFAM" id="SSF52540">
    <property type="entry name" value="P-loop containing nucleoside triphosphate hydrolases"/>
    <property type="match status" value="2"/>
</dbReference>
<dbReference type="Gene3D" id="3.40.50.300">
    <property type="entry name" value="P-loop containing nucleotide triphosphate hydrolases"/>
    <property type="match status" value="2"/>
</dbReference>
<dbReference type="PRINTS" id="PR00459">
    <property type="entry name" value="ASPEROXIDASE"/>
</dbReference>
<evidence type="ECO:0000256" key="14">
    <source>
        <dbReference type="ARBA" id="ARBA00022884"/>
    </source>
</evidence>
<evidence type="ECO:0000313" key="30">
    <source>
        <dbReference type="EMBL" id="KAF3334182.1"/>
    </source>
</evidence>
<keyword evidence="10 24" id="KW-0378">Hydrolase</keyword>
<evidence type="ECO:0000259" key="27">
    <source>
        <dbReference type="PROSITE" id="PS51192"/>
    </source>
</evidence>
<evidence type="ECO:0000256" key="9">
    <source>
        <dbReference type="ARBA" id="ARBA00022741"/>
    </source>
</evidence>
<dbReference type="Pfam" id="PF00141">
    <property type="entry name" value="peroxidase"/>
    <property type="match status" value="1"/>
</dbReference>
<organism evidence="30 31">
    <name type="scientific">Carex littledalei</name>
    <dbReference type="NCBI Taxonomy" id="544730"/>
    <lineage>
        <taxon>Eukaryota</taxon>
        <taxon>Viridiplantae</taxon>
        <taxon>Streptophyta</taxon>
        <taxon>Embryophyta</taxon>
        <taxon>Tracheophyta</taxon>
        <taxon>Spermatophyta</taxon>
        <taxon>Magnoliopsida</taxon>
        <taxon>Liliopsida</taxon>
        <taxon>Poales</taxon>
        <taxon>Cyperaceae</taxon>
        <taxon>Cyperoideae</taxon>
        <taxon>Cariceae</taxon>
        <taxon>Carex</taxon>
        <taxon>Carex subgen. Euthyceras</taxon>
    </lineage>
</organism>
<evidence type="ECO:0000256" key="1">
    <source>
        <dbReference type="ARBA" id="ARBA00001970"/>
    </source>
</evidence>
<dbReference type="Gene3D" id="1.10.420.10">
    <property type="entry name" value="Peroxidase, domain 2"/>
    <property type="match status" value="1"/>
</dbReference>
<dbReference type="GO" id="GO:0006979">
    <property type="term" value="P:response to oxidative stress"/>
    <property type="evidence" value="ECO:0007669"/>
    <property type="project" value="InterPro"/>
</dbReference>
<dbReference type="Pfam" id="PF00270">
    <property type="entry name" value="DEAD"/>
    <property type="match status" value="1"/>
</dbReference>
<evidence type="ECO:0000256" key="22">
    <source>
        <dbReference type="ARBA" id="ARBA00047994"/>
    </source>
</evidence>
<dbReference type="Pfam" id="PF00271">
    <property type="entry name" value="Helicase_C"/>
    <property type="match status" value="1"/>
</dbReference>
<comment type="similarity">
    <text evidence="20">Belongs to the DEAD box helicase family. DDX18/HAS1 subfamily.</text>
</comment>
<dbReference type="InterPro" id="IPR000629">
    <property type="entry name" value="RNA-helicase_DEAD-box_CS"/>
</dbReference>
<dbReference type="PROSITE" id="PS00435">
    <property type="entry name" value="PEROXIDASE_1"/>
    <property type="match status" value="1"/>
</dbReference>
<evidence type="ECO:0000256" key="10">
    <source>
        <dbReference type="ARBA" id="ARBA00022801"/>
    </source>
</evidence>
<dbReference type="EMBL" id="SWLB01000009">
    <property type="protein sequence ID" value="KAF3334182.1"/>
    <property type="molecule type" value="Genomic_DNA"/>
</dbReference>
<keyword evidence="8" id="KW-0479">Metal-binding</keyword>
<evidence type="ECO:0000256" key="2">
    <source>
        <dbReference type="ARBA" id="ARBA00004229"/>
    </source>
</evidence>
<dbReference type="FunFam" id="1.10.420.10:FF:000005">
    <property type="entry name" value="L-ascorbate peroxidase T, chloroplastic"/>
    <property type="match status" value="1"/>
</dbReference>
<comment type="catalytic activity">
    <reaction evidence="21 24">
        <text>ATP + H2O = ADP + phosphate + H(+)</text>
        <dbReference type="Rhea" id="RHEA:13065"/>
        <dbReference type="ChEBI" id="CHEBI:15377"/>
        <dbReference type="ChEBI" id="CHEBI:15378"/>
        <dbReference type="ChEBI" id="CHEBI:30616"/>
        <dbReference type="ChEBI" id="CHEBI:43474"/>
        <dbReference type="ChEBI" id="CHEBI:456216"/>
        <dbReference type="EC" id="3.6.4.13"/>
    </reaction>
</comment>
<dbReference type="InterPro" id="IPR025313">
    <property type="entry name" value="SPB4-like_CTE"/>
</dbReference>
<dbReference type="EC" id="3.6.4.13" evidence="24"/>
<dbReference type="PROSITE" id="PS00039">
    <property type="entry name" value="DEAD_ATP_HELICASE"/>
    <property type="match status" value="1"/>
</dbReference>
<evidence type="ECO:0000256" key="20">
    <source>
        <dbReference type="ARBA" id="ARBA00024357"/>
    </source>
</evidence>
<dbReference type="PROSITE" id="PS50873">
    <property type="entry name" value="PEROXIDASE_4"/>
    <property type="match status" value="1"/>
</dbReference>
<evidence type="ECO:0000256" key="11">
    <source>
        <dbReference type="ARBA" id="ARBA00022806"/>
    </source>
</evidence>
<evidence type="ECO:0000256" key="25">
    <source>
        <dbReference type="SAM" id="MobiDB-lite"/>
    </source>
</evidence>
<keyword evidence="19" id="KW-0376">Hydrogen peroxide</keyword>
<comment type="cofactor">
    <cofactor evidence="1">
        <name>heme b</name>
        <dbReference type="ChEBI" id="CHEBI:60344"/>
    </cofactor>
</comment>
<dbReference type="GO" id="GO:0016688">
    <property type="term" value="F:L-ascorbate peroxidase activity"/>
    <property type="evidence" value="ECO:0007669"/>
    <property type="project" value="UniProtKB-EC"/>
</dbReference>
<dbReference type="PANTHER" id="PTHR24031">
    <property type="entry name" value="RNA HELICASE"/>
    <property type="match status" value="1"/>
</dbReference>
<evidence type="ECO:0000256" key="17">
    <source>
        <dbReference type="ARBA" id="ARBA00023002"/>
    </source>
</evidence>
<evidence type="ECO:0000256" key="3">
    <source>
        <dbReference type="ARBA" id="ARBA00006873"/>
    </source>
</evidence>
<dbReference type="PROSITE" id="PS51194">
    <property type="entry name" value="HELICASE_CTER"/>
    <property type="match status" value="1"/>
</dbReference>
<dbReference type="GO" id="GO:0009507">
    <property type="term" value="C:chloroplast"/>
    <property type="evidence" value="ECO:0007669"/>
    <property type="project" value="UniProtKB-SubCell"/>
</dbReference>
<dbReference type="InterPro" id="IPR010255">
    <property type="entry name" value="Haem_peroxidase_sf"/>
</dbReference>
<evidence type="ECO:0000256" key="4">
    <source>
        <dbReference type="ARBA" id="ARBA00022528"/>
    </source>
</evidence>
<feature type="short sequence motif" description="Q motif" evidence="23">
    <location>
        <begin position="445"/>
        <end position="473"/>
    </location>
</feature>
<dbReference type="SMART" id="SM00487">
    <property type="entry name" value="DEXDc"/>
    <property type="match status" value="1"/>
</dbReference>
<dbReference type="InterPro" id="IPR014014">
    <property type="entry name" value="RNA_helicase_DEAD_Q_motif"/>
</dbReference>
<evidence type="ECO:0000256" key="24">
    <source>
        <dbReference type="RuleBase" id="RU365068"/>
    </source>
</evidence>
<evidence type="ECO:0000259" key="28">
    <source>
        <dbReference type="PROSITE" id="PS51194"/>
    </source>
</evidence>
<evidence type="ECO:0000313" key="31">
    <source>
        <dbReference type="Proteomes" id="UP000623129"/>
    </source>
</evidence>
<evidence type="ECO:0000256" key="8">
    <source>
        <dbReference type="ARBA" id="ARBA00022723"/>
    </source>
</evidence>
<dbReference type="SMART" id="SM01178">
    <property type="entry name" value="DUF4217"/>
    <property type="match status" value="1"/>
</dbReference>
<feature type="domain" description="Helicase ATP-binding" evidence="27">
    <location>
        <begin position="476"/>
        <end position="651"/>
    </location>
</feature>
<evidence type="ECO:0000256" key="13">
    <source>
        <dbReference type="ARBA" id="ARBA00022840"/>
    </source>
</evidence>
<dbReference type="GO" id="GO:0016787">
    <property type="term" value="F:hydrolase activity"/>
    <property type="evidence" value="ECO:0007669"/>
    <property type="project" value="UniProtKB-KW"/>
</dbReference>
<evidence type="ECO:0000256" key="23">
    <source>
        <dbReference type="PROSITE-ProRule" id="PRU00552"/>
    </source>
</evidence>
<keyword evidence="5" id="KW-0575">Peroxidase</keyword>
<dbReference type="Gene3D" id="1.10.520.10">
    <property type="match status" value="1"/>
</dbReference>
<feature type="domain" description="Helicase C-terminal" evidence="28">
    <location>
        <begin position="675"/>
        <end position="841"/>
    </location>
</feature>
<dbReference type="InterPro" id="IPR011545">
    <property type="entry name" value="DEAD/DEAH_box_helicase_dom"/>
</dbReference>
<keyword evidence="17" id="KW-0560">Oxidoreductase</keyword>
<keyword evidence="12" id="KW-0106">Calcium</keyword>
<evidence type="ECO:0000256" key="5">
    <source>
        <dbReference type="ARBA" id="ARBA00022559"/>
    </source>
</evidence>
<evidence type="ECO:0000256" key="18">
    <source>
        <dbReference type="ARBA" id="ARBA00023004"/>
    </source>
</evidence>
<evidence type="ECO:0000256" key="6">
    <source>
        <dbReference type="ARBA" id="ARBA00022617"/>
    </source>
</evidence>
<dbReference type="AlphaFoldDB" id="A0A833VCN7"/>
<evidence type="ECO:0000256" key="19">
    <source>
        <dbReference type="ARBA" id="ARBA00023324"/>
    </source>
</evidence>
<feature type="compositionally biased region" description="Basic and acidic residues" evidence="25">
    <location>
        <begin position="241"/>
        <end position="257"/>
    </location>
</feature>
<evidence type="ECO:0000259" key="26">
    <source>
        <dbReference type="PROSITE" id="PS50873"/>
    </source>
</evidence>
<dbReference type="GO" id="GO:0020037">
    <property type="term" value="F:heme binding"/>
    <property type="evidence" value="ECO:0007669"/>
    <property type="project" value="InterPro"/>
</dbReference>
<comment type="domain">
    <text evidence="24">The Q motif is unique to and characteristic of the DEAD box family of RNA helicases and controls ATP binding and hydrolysis.</text>
</comment>
<dbReference type="Pfam" id="PF13959">
    <property type="entry name" value="CTE_SPB4"/>
    <property type="match status" value="1"/>
</dbReference>
<dbReference type="GO" id="GO:0005524">
    <property type="term" value="F:ATP binding"/>
    <property type="evidence" value="ECO:0007669"/>
    <property type="project" value="UniProtKB-UniRule"/>
</dbReference>
<name>A0A833VCN7_9POAL</name>
<dbReference type="PROSITE" id="PS51192">
    <property type="entry name" value="HELICASE_ATP_BIND_1"/>
    <property type="match status" value="1"/>
</dbReference>
<keyword evidence="18" id="KW-0408">Iron</keyword>
<comment type="caution">
    <text evidence="30">The sequence shown here is derived from an EMBL/GenBank/DDBJ whole genome shotgun (WGS) entry which is preliminary data.</text>
</comment>
<dbReference type="InterPro" id="IPR027417">
    <property type="entry name" value="P-loop_NTPase"/>
</dbReference>
<evidence type="ECO:0000256" key="15">
    <source>
        <dbReference type="ARBA" id="ARBA00022946"/>
    </source>
</evidence>
<gene>
    <name evidence="30" type="ORF">FCM35_KLT20786</name>
</gene>
<evidence type="ECO:0000259" key="29">
    <source>
        <dbReference type="PROSITE" id="PS51195"/>
    </source>
</evidence>
<dbReference type="PROSITE" id="PS51195">
    <property type="entry name" value="Q_MOTIF"/>
    <property type="match status" value="1"/>
</dbReference>
<evidence type="ECO:0000256" key="21">
    <source>
        <dbReference type="ARBA" id="ARBA00047984"/>
    </source>
</evidence>
<dbReference type="InterPro" id="IPR014001">
    <property type="entry name" value="Helicase_ATP-bd"/>
</dbReference>
<accession>A0A833VCN7</accession>
<dbReference type="GO" id="GO:0042744">
    <property type="term" value="P:hydrogen peroxide catabolic process"/>
    <property type="evidence" value="ECO:0007669"/>
    <property type="project" value="UniProtKB-KW"/>
</dbReference>
<dbReference type="InterPro" id="IPR002016">
    <property type="entry name" value="Haem_peroxidase"/>
</dbReference>
<keyword evidence="6" id="KW-0349">Heme</keyword>
<feature type="domain" description="DEAD-box RNA helicase Q" evidence="29">
    <location>
        <begin position="445"/>
        <end position="473"/>
    </location>
</feature>
<dbReference type="InterPro" id="IPR019793">
    <property type="entry name" value="Peroxidases_heam-ligand_BS"/>
</dbReference>
<comment type="subcellular location">
    <subcellularLocation>
        <location evidence="2">Plastid</location>
        <location evidence="2">Chloroplast</location>
    </subcellularLocation>
</comment>
<keyword evidence="9 24" id="KW-0547">Nucleotide-binding</keyword>
<keyword evidence="15" id="KW-0809">Transit peptide</keyword>
<keyword evidence="13 24" id="KW-0067">ATP-binding</keyword>
<keyword evidence="14 24" id="KW-0694">RNA-binding</keyword>
<comment type="function">
    <text evidence="24">RNA helicase.</text>
</comment>
<dbReference type="GO" id="GO:0003724">
    <property type="term" value="F:RNA helicase activity"/>
    <property type="evidence" value="ECO:0007669"/>
    <property type="project" value="UniProtKB-EC"/>
</dbReference>
<dbReference type="FunFam" id="3.40.50.300:FF:000379">
    <property type="entry name" value="RNA helicase"/>
    <property type="match status" value="1"/>
</dbReference>
<dbReference type="FunFam" id="1.10.520.10:FF:000007">
    <property type="entry name" value="L-ascorbate peroxidase S chloroplastic/mitochondrial"/>
    <property type="match status" value="1"/>
</dbReference>
<sequence length="939" mass="103818">MATFLSSKTAATAIARSAIQHSLRRPLSFAGSRVSVSSFRRSSPPTSSLRLGFSQQGGLQSITVTRAMSSSVQAASDPAQLKSAKDDIKELLRTKFCHPILVRLGWHDSGTYDKTIQEWPQRGGANGSLRFEIELKHGANAGLVNALKLVQPIKDKYAGITYADLFQLASATAIEEAGGPKIPMKYGRVDVTTPEQCPPEGRLPDAGPPSPADHLRKVFYRMGLNDKEIVALSGAHTLGRSRPERSGWGKPETKYTKDGPGAPGGQSWTAQWLKFDNSYFKDIKERRDEDLLVLPTDAVLFEDPSFKVYAEKYAEDQDAFFKDYAEAHAKLSNLGAKFEPPEVNLGYVYGLGYLTGLSPFQVNSSAASAANLKRVSLAPTKMKRKGAPVPCLEREEEVGQNKKAKRLTNEFVAKSEIGDITGATAQEEVKVAKRGEFGGSILTDRAFSDLPLSQPTLKALDEMGFKTMTEIQARAIPLLLEGRDVIGAAQTGSGKTLAFLVPAIEMMHFARCLPRNGTKIIVISPTRELAMQTHAVAKSLLKHHTQTLGLAVGGVPIGKEAQQLVKGVNLLVATPGRLLDHPKKTKNFIYKNLECLIIDEADRMLGLNFKDEMGEILKRLPMKRHTILFSATQSTEVFEFAKLSFKKKAEENDAAQPKPVYIGVDDKKPKATVSGLKQYCCIVESEEKFLALYKFLKKQRSKKTVVFFSTRQAVKFYSELLGYINMECFHMDGTQKQSARNSNLRGFTQAKSGILLCTDVAARGIDIPSVDWVVQYDAPREPEMYIHRVGRTARGEGGQGKALLFLLTQELTFLSCLKEAKVSVITQKIDISKTLHLQSLLEKIVGDNYYLCQSAKNAYKTCIEAYNSHQIKSVFNVHTLNLKGVAKSFCFSSPPKVNVNLESRPSITRNRRERNRSLHGMSFTNPYGNMGVNNRQFVR</sequence>
<keyword evidence="31" id="KW-1185">Reference proteome</keyword>
<dbReference type="SUPFAM" id="SSF48113">
    <property type="entry name" value="Heme-dependent peroxidases"/>
    <property type="match status" value="1"/>
</dbReference>
<evidence type="ECO:0000256" key="16">
    <source>
        <dbReference type="ARBA" id="ARBA00022958"/>
    </source>
</evidence>
<dbReference type="CDD" id="cd18787">
    <property type="entry name" value="SF2_C_DEAD"/>
    <property type="match status" value="1"/>
</dbReference>
<dbReference type="InterPro" id="IPR001650">
    <property type="entry name" value="Helicase_C-like"/>
</dbReference>
<comment type="similarity">
    <text evidence="3">Belongs to the peroxidase family. Ascorbate peroxidase subfamily.</text>
</comment>
<keyword evidence="16" id="KW-0630">Potassium</keyword>
<dbReference type="GO" id="GO:0003723">
    <property type="term" value="F:RNA binding"/>
    <property type="evidence" value="ECO:0007669"/>
    <property type="project" value="UniProtKB-UniRule"/>
</dbReference>
<keyword evidence="7" id="KW-0934">Plastid</keyword>
<dbReference type="InterPro" id="IPR002207">
    <property type="entry name" value="Peroxidase_I"/>
</dbReference>
<keyword evidence="11 24" id="KW-0347">Helicase</keyword>
<dbReference type="CDD" id="cd00691">
    <property type="entry name" value="ascorbate_peroxidase"/>
    <property type="match status" value="1"/>
</dbReference>
<feature type="domain" description="Plant heme peroxidase family profile" evidence="26">
    <location>
        <begin position="160"/>
        <end position="350"/>
    </location>
</feature>
<proteinExistence type="inferred from homology"/>
<evidence type="ECO:0000256" key="12">
    <source>
        <dbReference type="ARBA" id="ARBA00022837"/>
    </source>
</evidence>
<evidence type="ECO:0000256" key="7">
    <source>
        <dbReference type="ARBA" id="ARBA00022640"/>
    </source>
</evidence>
<dbReference type="SMART" id="SM00490">
    <property type="entry name" value="HELICc"/>
    <property type="match status" value="1"/>
</dbReference>
<dbReference type="Proteomes" id="UP000623129">
    <property type="component" value="Unassembled WGS sequence"/>
</dbReference>
<protein>
    <recommendedName>
        <fullName evidence="24">ATP-dependent RNA helicase</fullName>
        <ecNumber evidence="24">3.6.4.13</ecNumber>
    </recommendedName>
</protein>
<dbReference type="GO" id="GO:0046872">
    <property type="term" value="F:metal ion binding"/>
    <property type="evidence" value="ECO:0007669"/>
    <property type="project" value="UniProtKB-KW"/>
</dbReference>
<reference evidence="30" key="1">
    <citation type="submission" date="2020-01" db="EMBL/GenBank/DDBJ databases">
        <title>Genome sequence of Kobresia littledalei, the first chromosome-level genome in the family Cyperaceae.</title>
        <authorList>
            <person name="Qu G."/>
        </authorList>
    </citation>
    <scope>NUCLEOTIDE SEQUENCE</scope>
    <source>
        <strain evidence="30">C.B.Clarke</strain>
        <tissue evidence="30">Leaf</tissue>
    </source>
</reference>
<dbReference type="PRINTS" id="PR00458">
    <property type="entry name" value="PEROXIDASE"/>
</dbReference>
<comment type="catalytic activity">
    <reaction evidence="22">
        <text>L-ascorbate + H2O2 = L-dehydroascorbate + 2 H2O</text>
        <dbReference type="Rhea" id="RHEA:22996"/>
        <dbReference type="ChEBI" id="CHEBI:15377"/>
        <dbReference type="ChEBI" id="CHEBI:16240"/>
        <dbReference type="ChEBI" id="CHEBI:38290"/>
        <dbReference type="ChEBI" id="CHEBI:58539"/>
        <dbReference type="EC" id="1.11.1.11"/>
    </reaction>
</comment>
<feature type="region of interest" description="Disordered" evidence="25">
    <location>
        <begin position="235"/>
        <end position="266"/>
    </location>
</feature>
<dbReference type="OrthoDB" id="10259640at2759"/>
<keyword evidence="4" id="KW-0150">Chloroplast</keyword>